<comment type="caution">
    <text evidence="2">The sequence shown here is derived from an EMBL/GenBank/DDBJ whole genome shotgun (WGS) entry which is preliminary data.</text>
</comment>
<dbReference type="AlphaFoldDB" id="A0AAN7XJE2"/>
<evidence type="ECO:0000313" key="3">
    <source>
        <dbReference type="Proteomes" id="UP001346869"/>
    </source>
</evidence>
<keyword evidence="3" id="KW-1185">Reference proteome</keyword>
<reference evidence="2 3" key="2">
    <citation type="journal article" date="2023" name="Mol. Biol. Evol.">
        <title>Genomics of Secondarily Temperate Adaptation in the Only Non-Antarctic Icefish.</title>
        <authorList>
            <person name="Rivera-Colon A.G."/>
            <person name="Rayamajhi N."/>
            <person name="Minhas B.F."/>
            <person name="Madrigal G."/>
            <person name="Bilyk K.T."/>
            <person name="Yoon V."/>
            <person name="Hune M."/>
            <person name="Gregory S."/>
            <person name="Cheng C.H.C."/>
            <person name="Catchen J.M."/>
        </authorList>
    </citation>
    <scope>NUCLEOTIDE SEQUENCE [LARGE SCALE GENOMIC DNA]</scope>
    <source>
        <strain evidence="2">JMC-PN-2008</strain>
    </source>
</reference>
<dbReference type="Proteomes" id="UP001346869">
    <property type="component" value="Unassembled WGS sequence"/>
</dbReference>
<proteinExistence type="predicted"/>
<sequence length="108" mass="12080">MRSARCILPSLSVTHRGEPEEQAFCEAERKGETQKRIKGEKGKHCSEEERRSNNQGFWMKVRVSENTWEGTGSITQRHGAAVRDEGLPEVLLLLLPVLPCPVLNALGL</sequence>
<feature type="region of interest" description="Disordered" evidence="1">
    <location>
        <begin position="18"/>
        <end position="51"/>
    </location>
</feature>
<feature type="compositionally biased region" description="Basic and acidic residues" evidence="1">
    <location>
        <begin position="26"/>
        <end position="51"/>
    </location>
</feature>
<dbReference type="EMBL" id="JAUZQC010000010">
    <property type="protein sequence ID" value="KAK5865126.1"/>
    <property type="molecule type" value="Genomic_DNA"/>
</dbReference>
<evidence type="ECO:0000256" key="1">
    <source>
        <dbReference type="SAM" id="MobiDB-lite"/>
    </source>
</evidence>
<accession>A0AAN7XJE2</accession>
<evidence type="ECO:0000313" key="2">
    <source>
        <dbReference type="EMBL" id="KAK5865126.1"/>
    </source>
</evidence>
<reference evidence="2 3" key="1">
    <citation type="journal article" date="2023" name="Genes (Basel)">
        <title>Chromosome-Level Genome Assembly and Circadian Gene Repertoire of the Patagonia Blennie Eleginops maclovinus-The Closest Ancestral Proxy of Antarctic Cryonotothenioids.</title>
        <authorList>
            <person name="Cheng C.C."/>
            <person name="Rivera-Colon A.G."/>
            <person name="Minhas B.F."/>
            <person name="Wilson L."/>
            <person name="Rayamajhi N."/>
            <person name="Vargas-Chacoff L."/>
            <person name="Catchen J.M."/>
        </authorList>
    </citation>
    <scope>NUCLEOTIDE SEQUENCE [LARGE SCALE GENOMIC DNA]</scope>
    <source>
        <strain evidence="2">JMC-PN-2008</strain>
    </source>
</reference>
<protein>
    <submittedName>
        <fullName evidence="2">Uncharacterized protein</fullName>
    </submittedName>
</protein>
<gene>
    <name evidence="2" type="ORF">PBY51_016315</name>
</gene>
<name>A0AAN7XJE2_ELEMC</name>
<organism evidence="2 3">
    <name type="scientific">Eleginops maclovinus</name>
    <name type="common">Patagonian blennie</name>
    <name type="synonym">Eleginus maclovinus</name>
    <dbReference type="NCBI Taxonomy" id="56733"/>
    <lineage>
        <taxon>Eukaryota</taxon>
        <taxon>Metazoa</taxon>
        <taxon>Chordata</taxon>
        <taxon>Craniata</taxon>
        <taxon>Vertebrata</taxon>
        <taxon>Euteleostomi</taxon>
        <taxon>Actinopterygii</taxon>
        <taxon>Neopterygii</taxon>
        <taxon>Teleostei</taxon>
        <taxon>Neoteleostei</taxon>
        <taxon>Acanthomorphata</taxon>
        <taxon>Eupercaria</taxon>
        <taxon>Perciformes</taxon>
        <taxon>Notothenioidei</taxon>
        <taxon>Eleginopidae</taxon>
        <taxon>Eleginops</taxon>
    </lineage>
</organism>